<accession>A0A367UF49</accession>
<gene>
    <name evidence="2" type="ORF">TH5_05265</name>
</gene>
<evidence type="ECO:0008006" key="4">
    <source>
        <dbReference type="Google" id="ProtNLM"/>
    </source>
</evidence>
<keyword evidence="1" id="KW-1133">Transmembrane helix</keyword>
<evidence type="ECO:0000313" key="3">
    <source>
        <dbReference type="Proteomes" id="UP000252419"/>
    </source>
</evidence>
<reference evidence="2 3" key="1">
    <citation type="submission" date="2014-07" db="EMBL/GenBank/DDBJ databases">
        <title>Draft genome sequence of Thalassospira xianhensis P-4 (MCCC 1A02616).</title>
        <authorList>
            <person name="Lai Q."/>
            <person name="Shao Z."/>
        </authorList>
    </citation>
    <scope>NUCLEOTIDE SEQUENCE [LARGE SCALE GENOMIC DNA]</scope>
    <source>
        <strain evidence="2 3">MCCC 1A02616</strain>
    </source>
</reference>
<keyword evidence="1" id="KW-0472">Membrane</keyword>
<keyword evidence="3" id="KW-1185">Reference proteome</keyword>
<keyword evidence="1" id="KW-0812">Transmembrane</keyword>
<dbReference type="RefSeq" id="WP_114120973.1">
    <property type="nucleotide sequence ID" value="NZ_JPWA01000004.1"/>
</dbReference>
<dbReference type="EMBL" id="JPWA01000004">
    <property type="protein sequence ID" value="RCK06936.1"/>
    <property type="molecule type" value="Genomic_DNA"/>
</dbReference>
<evidence type="ECO:0000256" key="1">
    <source>
        <dbReference type="SAM" id="Phobius"/>
    </source>
</evidence>
<name>A0A367UF49_9PROT</name>
<dbReference type="Proteomes" id="UP000252419">
    <property type="component" value="Unassembled WGS sequence"/>
</dbReference>
<dbReference type="AlphaFoldDB" id="A0A367UF49"/>
<feature type="transmembrane region" description="Helical" evidence="1">
    <location>
        <begin position="124"/>
        <end position="147"/>
    </location>
</feature>
<protein>
    <recommendedName>
        <fullName evidence="4">DUF3592 domain-containing protein</fullName>
    </recommendedName>
</protein>
<organism evidence="2 3">
    <name type="scientific">Thalassospira xianhensis MCCC 1A02616</name>
    <dbReference type="NCBI Taxonomy" id="1177929"/>
    <lineage>
        <taxon>Bacteria</taxon>
        <taxon>Pseudomonadati</taxon>
        <taxon>Pseudomonadota</taxon>
        <taxon>Alphaproteobacteria</taxon>
        <taxon>Rhodospirillales</taxon>
        <taxon>Thalassospiraceae</taxon>
        <taxon>Thalassospira</taxon>
    </lineage>
</organism>
<proteinExistence type="predicted"/>
<sequence>MRDPRSEETDFHIQRQVILGLLMLLSVFIAGFIGYEGLPYALTRIDRADTTGTVIKYEKNNGNSTIWYRFTDADDVPYERYVSLPADAKFSTSVGASVDVAYFPLVPSYSDITNLFQYRNASSTIATCAIAATGVFALLFCAAHWRYRKHRKRMRRY</sequence>
<comment type="caution">
    <text evidence="2">The sequence shown here is derived from an EMBL/GenBank/DDBJ whole genome shotgun (WGS) entry which is preliminary data.</text>
</comment>
<feature type="transmembrane region" description="Helical" evidence="1">
    <location>
        <begin position="16"/>
        <end position="35"/>
    </location>
</feature>
<evidence type="ECO:0000313" key="2">
    <source>
        <dbReference type="EMBL" id="RCK06936.1"/>
    </source>
</evidence>